<accession>A0A816SQE4</accession>
<dbReference type="GO" id="GO:0016787">
    <property type="term" value="F:hydrolase activity"/>
    <property type="evidence" value="ECO:0007669"/>
    <property type="project" value="UniProtKB-KW"/>
</dbReference>
<evidence type="ECO:0000313" key="4">
    <source>
        <dbReference type="EMBL" id="CAF2090990.1"/>
    </source>
</evidence>
<feature type="compositionally biased region" description="Polar residues" evidence="2">
    <location>
        <begin position="447"/>
        <end position="462"/>
    </location>
</feature>
<dbReference type="Pfam" id="PF02089">
    <property type="entry name" value="Palm_thioest"/>
    <property type="match status" value="1"/>
</dbReference>
<feature type="chain" id="PRO_5032363844" evidence="3">
    <location>
        <begin position="24"/>
        <end position="469"/>
    </location>
</feature>
<dbReference type="Gene3D" id="3.40.50.1820">
    <property type="entry name" value="alpha/beta hydrolase"/>
    <property type="match status" value="1"/>
</dbReference>
<feature type="compositionally biased region" description="Basic and acidic residues" evidence="2">
    <location>
        <begin position="428"/>
        <end position="446"/>
    </location>
</feature>
<gene>
    <name evidence="4" type="ORF">DARMORV10_A06P45140.1</name>
</gene>
<feature type="region of interest" description="Disordered" evidence="2">
    <location>
        <begin position="416"/>
        <end position="469"/>
    </location>
</feature>
<sequence>MEKQRFGLAAAVVFLALVQVSVSVPFIVLHGIAAACSEGKEANFTQLLSNFSGSPGFCLEVGNGELDSWFMPLAKQAEIACEKVKQMKELRQGYNIVGRSQGNLVARGLIEFCDGGPPVYNYVSLAGPHAGISSVPMCGSGLWCEIADELIKSDIYSDFIQDHLAPSGYLKIPTEMKKYLESSKYLPKLNNEIPNQRNSTYKERFASLHNLVLIKFEDDKVIVPKDSSWFGFYPDGDFGPLLTVRETKLFQEDWIGLKPLIDTGKVEFVNERVRECIQRYMSKEETARHLRDRYQIAYGCTEIDSPPKGESDKAPRLCSDTRAREQEQQVRESARSQVPEDAAYAHDGNPIAFVEQSSSKAGQSQALEKQTLQASRQQQPVYPTAEFWQNLSTTLGRIQCNTDQMVKLMTDGHGFAAHPSAVGSSKRQRVEQEKERGDTVEAEKLQDQNIQLPQQTHGQSRGTKAAKKH</sequence>
<evidence type="ECO:0000256" key="3">
    <source>
        <dbReference type="SAM" id="SignalP"/>
    </source>
</evidence>
<dbReference type="PANTHER" id="PTHR11247">
    <property type="entry name" value="PALMITOYL-PROTEIN THIOESTERASE/DOLICHYLDIPHOSPHATASE 1"/>
    <property type="match status" value="1"/>
</dbReference>
<keyword evidence="1" id="KW-0378">Hydrolase</keyword>
<dbReference type="SUPFAM" id="SSF53474">
    <property type="entry name" value="alpha/beta-Hydrolases"/>
    <property type="match status" value="1"/>
</dbReference>
<feature type="signal peptide" evidence="3">
    <location>
        <begin position="1"/>
        <end position="23"/>
    </location>
</feature>
<dbReference type="EMBL" id="HG994360">
    <property type="protein sequence ID" value="CAF2090990.1"/>
    <property type="molecule type" value="Genomic_DNA"/>
</dbReference>
<dbReference type="PANTHER" id="PTHR11247:SF56">
    <property type="entry name" value="PALMITOYL PROTEIN THIOESTERASE FAMILY PROTEIN"/>
    <property type="match status" value="1"/>
</dbReference>
<keyword evidence="3" id="KW-0732">Signal</keyword>
<name>A0A816SQE4_BRANA</name>
<dbReference type="Proteomes" id="UP001295469">
    <property type="component" value="Chromosome A06"/>
</dbReference>
<evidence type="ECO:0000256" key="1">
    <source>
        <dbReference type="ARBA" id="ARBA00022801"/>
    </source>
</evidence>
<feature type="region of interest" description="Disordered" evidence="2">
    <location>
        <begin position="356"/>
        <end position="380"/>
    </location>
</feature>
<protein>
    <submittedName>
        <fullName evidence="4">(rape) hypothetical protein</fullName>
    </submittedName>
</protein>
<evidence type="ECO:0000256" key="2">
    <source>
        <dbReference type="SAM" id="MobiDB-lite"/>
    </source>
</evidence>
<dbReference type="InterPro" id="IPR029058">
    <property type="entry name" value="AB_hydrolase_fold"/>
</dbReference>
<dbReference type="AlphaFoldDB" id="A0A816SQE4"/>
<organism evidence="4">
    <name type="scientific">Brassica napus</name>
    <name type="common">Rape</name>
    <dbReference type="NCBI Taxonomy" id="3708"/>
    <lineage>
        <taxon>Eukaryota</taxon>
        <taxon>Viridiplantae</taxon>
        <taxon>Streptophyta</taxon>
        <taxon>Embryophyta</taxon>
        <taxon>Tracheophyta</taxon>
        <taxon>Spermatophyta</taxon>
        <taxon>Magnoliopsida</taxon>
        <taxon>eudicotyledons</taxon>
        <taxon>Gunneridae</taxon>
        <taxon>Pentapetalae</taxon>
        <taxon>rosids</taxon>
        <taxon>malvids</taxon>
        <taxon>Brassicales</taxon>
        <taxon>Brassicaceae</taxon>
        <taxon>Brassiceae</taxon>
        <taxon>Brassica</taxon>
    </lineage>
</organism>
<reference evidence="4" key="1">
    <citation type="submission" date="2021-01" db="EMBL/GenBank/DDBJ databases">
        <authorList>
            <consortium name="Genoscope - CEA"/>
            <person name="William W."/>
        </authorList>
    </citation>
    <scope>NUCLEOTIDE SEQUENCE</scope>
</reference>
<proteinExistence type="predicted"/>